<dbReference type="RefSeq" id="WP_204500930.1">
    <property type="nucleotide sequence ID" value="NZ_JAFBDR010000018.1"/>
</dbReference>
<keyword evidence="7 8" id="KW-0472">Membrane</keyword>
<dbReference type="NCBIfam" id="TIGR00912">
    <property type="entry name" value="2A0309"/>
    <property type="match status" value="1"/>
</dbReference>
<evidence type="ECO:0000313" key="10">
    <source>
        <dbReference type="Proteomes" id="UP001296943"/>
    </source>
</evidence>
<feature type="transmembrane region" description="Helical" evidence="8">
    <location>
        <begin position="40"/>
        <end position="61"/>
    </location>
</feature>
<evidence type="ECO:0000256" key="2">
    <source>
        <dbReference type="ARBA" id="ARBA00007998"/>
    </source>
</evidence>
<evidence type="ECO:0000256" key="7">
    <source>
        <dbReference type="ARBA" id="ARBA00023136"/>
    </source>
</evidence>
<keyword evidence="4" id="KW-0309">Germination</keyword>
<evidence type="ECO:0000256" key="6">
    <source>
        <dbReference type="ARBA" id="ARBA00022989"/>
    </source>
</evidence>
<protein>
    <submittedName>
        <fullName evidence="9">Spore germination protein (Amino acid permease)</fullName>
    </submittedName>
</protein>
<feature type="transmembrane region" description="Helical" evidence="8">
    <location>
        <begin position="119"/>
        <end position="137"/>
    </location>
</feature>
<evidence type="ECO:0000256" key="8">
    <source>
        <dbReference type="SAM" id="Phobius"/>
    </source>
</evidence>
<comment type="caution">
    <text evidence="9">The sequence shown here is derived from an EMBL/GenBank/DDBJ whole genome shotgun (WGS) entry which is preliminary data.</text>
</comment>
<dbReference type="EMBL" id="JAFBDR010000018">
    <property type="protein sequence ID" value="MBM7572495.1"/>
    <property type="molecule type" value="Genomic_DNA"/>
</dbReference>
<evidence type="ECO:0000256" key="4">
    <source>
        <dbReference type="ARBA" id="ARBA00022544"/>
    </source>
</evidence>
<name>A0ABS2N2Y2_9BACI</name>
<feature type="transmembrane region" description="Helical" evidence="8">
    <location>
        <begin position="191"/>
        <end position="208"/>
    </location>
</feature>
<gene>
    <name evidence="9" type="ORF">JOC48_003023</name>
</gene>
<evidence type="ECO:0000256" key="1">
    <source>
        <dbReference type="ARBA" id="ARBA00004141"/>
    </source>
</evidence>
<keyword evidence="3" id="KW-0813">Transport</keyword>
<dbReference type="Pfam" id="PF03845">
    <property type="entry name" value="Spore_permease"/>
    <property type="match status" value="1"/>
</dbReference>
<evidence type="ECO:0000313" key="9">
    <source>
        <dbReference type="EMBL" id="MBM7572495.1"/>
    </source>
</evidence>
<comment type="similarity">
    <text evidence="2">Belongs to the amino acid-polyamine-organocation (APC) superfamily. Spore germination protein (SGP) (TC 2.A.3.9) family.</text>
</comment>
<accession>A0ABS2N2Y2</accession>
<keyword evidence="6 8" id="KW-1133">Transmembrane helix</keyword>
<feature type="transmembrane region" description="Helical" evidence="8">
    <location>
        <begin position="269"/>
        <end position="293"/>
    </location>
</feature>
<organism evidence="9 10">
    <name type="scientific">Aquibacillus albus</name>
    <dbReference type="NCBI Taxonomy" id="1168171"/>
    <lineage>
        <taxon>Bacteria</taxon>
        <taxon>Bacillati</taxon>
        <taxon>Bacillota</taxon>
        <taxon>Bacilli</taxon>
        <taxon>Bacillales</taxon>
        <taxon>Bacillaceae</taxon>
        <taxon>Aquibacillus</taxon>
    </lineage>
</organism>
<feature type="transmembrane region" description="Helical" evidence="8">
    <location>
        <begin position="305"/>
        <end position="324"/>
    </location>
</feature>
<comment type="subcellular location">
    <subcellularLocation>
        <location evidence="1">Membrane</location>
        <topology evidence="1">Multi-pass membrane protein</topology>
    </subcellularLocation>
</comment>
<feature type="transmembrane region" description="Helical" evidence="8">
    <location>
        <begin position="149"/>
        <end position="171"/>
    </location>
</feature>
<dbReference type="InterPro" id="IPR004761">
    <property type="entry name" value="Spore_GerAB"/>
</dbReference>
<feature type="transmembrane region" description="Helical" evidence="8">
    <location>
        <begin position="215"/>
        <end position="234"/>
    </location>
</feature>
<feature type="transmembrane region" description="Helical" evidence="8">
    <location>
        <begin position="330"/>
        <end position="353"/>
    </location>
</feature>
<sequence>MKKTRLKGREIIAIVLLIIGFKLADTTPAQYAQEGKNAFWLMPIVSLLVMLPSFLLLMYLLKKYKDKNLIQLIFSILGKKVGVFMGFIIFLLSYLLLILSARNYTNQITMLYFPESPTTVIMFLFLTVIFFGAKRGLQAIGTATYITLPYLKLSILVLAAAIIPKVVWLRIFPIFGDGLGTILLEGAKRGSIFFDLFILTIAYTAITSNKSFAKGIYFGGAIAFMEIIFFFLLYTTLFDYKSIDKIAFPFHDVTQYVNFGEFFTNVETFFMVFWLGAAFLRFVILIYFGSWLLGETLQLDEFEPLIFPLTLFVFPFSMIVENTITNELIFRNYLLSITTPVLIIFPIILWIVAKSKGALTK</sequence>
<evidence type="ECO:0000256" key="3">
    <source>
        <dbReference type="ARBA" id="ARBA00022448"/>
    </source>
</evidence>
<feature type="transmembrane region" description="Helical" evidence="8">
    <location>
        <begin position="81"/>
        <end position="99"/>
    </location>
</feature>
<keyword evidence="5 8" id="KW-0812">Transmembrane</keyword>
<proteinExistence type="inferred from homology"/>
<evidence type="ECO:0000256" key="5">
    <source>
        <dbReference type="ARBA" id="ARBA00022692"/>
    </source>
</evidence>
<dbReference type="PANTHER" id="PTHR34975">
    <property type="entry name" value="SPORE GERMINATION PROTEIN A2"/>
    <property type="match status" value="1"/>
</dbReference>
<reference evidence="9 10" key="1">
    <citation type="submission" date="2021-01" db="EMBL/GenBank/DDBJ databases">
        <title>Genomic Encyclopedia of Type Strains, Phase IV (KMG-IV): sequencing the most valuable type-strain genomes for metagenomic binning, comparative biology and taxonomic classification.</title>
        <authorList>
            <person name="Goeker M."/>
        </authorList>
    </citation>
    <scope>NUCLEOTIDE SEQUENCE [LARGE SCALE GENOMIC DNA]</scope>
    <source>
        <strain evidence="9 10">DSM 23711</strain>
    </source>
</reference>
<dbReference type="PANTHER" id="PTHR34975:SF2">
    <property type="entry name" value="SPORE GERMINATION PROTEIN A2"/>
    <property type="match status" value="1"/>
</dbReference>
<dbReference type="Proteomes" id="UP001296943">
    <property type="component" value="Unassembled WGS sequence"/>
</dbReference>
<keyword evidence="10" id="KW-1185">Reference proteome</keyword>